<dbReference type="PANTHER" id="PTHR10371:SF3">
    <property type="entry name" value="NADH DEHYDROGENASE [UBIQUINONE] FLAVOPROTEIN 2, MITOCHONDRIAL"/>
    <property type="match status" value="1"/>
</dbReference>
<keyword evidence="2" id="KW-1185">Reference proteome</keyword>
<dbReference type="SUPFAM" id="SSF52833">
    <property type="entry name" value="Thioredoxin-like"/>
    <property type="match status" value="1"/>
</dbReference>
<evidence type="ECO:0000313" key="1">
    <source>
        <dbReference type="EMBL" id="MDG2992044.1"/>
    </source>
</evidence>
<gene>
    <name evidence="1" type="ORF">L3556_14055</name>
</gene>
<organism evidence="1 2">
    <name type="scientific">Candidatus Synechococcus calcipolaris G9</name>
    <dbReference type="NCBI Taxonomy" id="1497997"/>
    <lineage>
        <taxon>Bacteria</taxon>
        <taxon>Bacillati</taxon>
        <taxon>Cyanobacteriota</taxon>
        <taxon>Cyanophyceae</taxon>
        <taxon>Synechococcales</taxon>
        <taxon>Synechococcaceae</taxon>
        <taxon>Synechococcus</taxon>
    </lineage>
</organism>
<name>A0ABT6F2I6_9SYNE</name>
<dbReference type="EMBL" id="JAKKUT010000007">
    <property type="protein sequence ID" value="MDG2992044.1"/>
    <property type="molecule type" value="Genomic_DNA"/>
</dbReference>
<dbReference type="CDD" id="cd02980">
    <property type="entry name" value="TRX_Fd_family"/>
    <property type="match status" value="1"/>
</dbReference>
<sequence length="194" mass="22022">MNVSYTPSLCRFALDGMVTDIDLKPGEHPRAVCLKVDGGETYYIKLHKRVWRELVIWPSVGDRLRVMGERVYKPKKQDYRYKADYVEILAKAAEQPLDQSPSVTQDKKPQDKGCKDKILVCQKSSCCRRGGKELWQALEQNLVAANLHDQVSLKATGCMGQCKRGPVMVVAKKRYTQVKPNQVKPLLDTLNSKK</sequence>
<dbReference type="Gene3D" id="3.40.30.10">
    <property type="entry name" value="Glutaredoxin"/>
    <property type="match status" value="1"/>
</dbReference>
<proteinExistence type="predicted"/>
<reference evidence="1" key="2">
    <citation type="submission" date="2022-01" db="EMBL/GenBank/DDBJ databases">
        <authorList>
            <person name="Zivanovic Y."/>
            <person name="Moreira D."/>
            <person name="Lopez-Garcia P."/>
        </authorList>
    </citation>
    <scope>NUCLEOTIDE SEQUENCE</scope>
    <source>
        <strain evidence="1">G9</strain>
    </source>
</reference>
<protein>
    <submittedName>
        <fullName evidence="1">(2Fe-2S) ferredoxin domain-containing protein</fullName>
    </submittedName>
</protein>
<reference evidence="1" key="1">
    <citation type="journal article" date="2022" name="Genome Biol. Evol.">
        <title>A New Gene Family Diagnostic for Intracellular Biomineralization of Amorphous Ca Carbonates by Cyanobacteria.</title>
        <authorList>
            <person name="Benzerara K."/>
            <person name="Duprat E."/>
            <person name="Bitard-Feildel T."/>
            <person name="Caumes G."/>
            <person name="Cassier-Chauvat C."/>
            <person name="Chauvat F."/>
            <person name="Dezi M."/>
            <person name="Diop S.I."/>
            <person name="Gaschignard G."/>
            <person name="Gorgen S."/>
            <person name="Gugger M."/>
            <person name="Lopez-Garcia P."/>
            <person name="Millet M."/>
            <person name="Skouri-Panet F."/>
            <person name="Moreira D."/>
            <person name="Callebaut I."/>
        </authorList>
    </citation>
    <scope>NUCLEOTIDE SEQUENCE</scope>
    <source>
        <strain evidence="1">G9</strain>
    </source>
</reference>
<accession>A0ABT6F2I6</accession>
<dbReference type="InterPro" id="IPR036249">
    <property type="entry name" value="Thioredoxin-like_sf"/>
</dbReference>
<dbReference type="Pfam" id="PF01257">
    <property type="entry name" value="2Fe-2S_thioredx"/>
    <property type="match status" value="1"/>
</dbReference>
<dbReference type="PANTHER" id="PTHR10371">
    <property type="entry name" value="NADH DEHYDROGENASE UBIQUINONE FLAVOPROTEIN 2, MITOCHONDRIAL"/>
    <property type="match status" value="1"/>
</dbReference>
<comment type="caution">
    <text evidence="1">The sequence shown here is derived from an EMBL/GenBank/DDBJ whole genome shotgun (WGS) entry which is preliminary data.</text>
</comment>
<dbReference type="Proteomes" id="UP001154265">
    <property type="component" value="Unassembled WGS sequence"/>
</dbReference>
<evidence type="ECO:0000313" key="2">
    <source>
        <dbReference type="Proteomes" id="UP001154265"/>
    </source>
</evidence>
<dbReference type="RefSeq" id="WP_277867967.1">
    <property type="nucleotide sequence ID" value="NZ_JAKKUT010000007.1"/>
</dbReference>